<gene>
    <name evidence="8" type="ORF">M0R45_007548</name>
</gene>
<evidence type="ECO:0000256" key="4">
    <source>
        <dbReference type="PROSITE-ProRule" id="PRU00146"/>
    </source>
</evidence>
<keyword evidence="1" id="KW-0479">Metal-binding</keyword>
<evidence type="ECO:0000256" key="5">
    <source>
        <dbReference type="SAM" id="Phobius"/>
    </source>
</evidence>
<dbReference type="GO" id="GO:0008270">
    <property type="term" value="F:zinc ion binding"/>
    <property type="evidence" value="ECO:0007669"/>
    <property type="project" value="UniProtKB-KW"/>
</dbReference>
<evidence type="ECO:0000256" key="3">
    <source>
        <dbReference type="ARBA" id="ARBA00022833"/>
    </source>
</evidence>
<evidence type="ECO:0000259" key="6">
    <source>
        <dbReference type="PROSITE" id="PS50016"/>
    </source>
</evidence>
<comment type="caution">
    <text evidence="8">The sequence shown here is derived from an EMBL/GenBank/DDBJ whole genome shotgun (WGS) entry which is preliminary data.</text>
</comment>
<dbReference type="Pfam" id="PF23209">
    <property type="entry name" value="IDM1_C"/>
    <property type="match status" value="2"/>
</dbReference>
<evidence type="ECO:0000256" key="1">
    <source>
        <dbReference type="ARBA" id="ARBA00022723"/>
    </source>
</evidence>
<dbReference type="InterPro" id="IPR011011">
    <property type="entry name" value="Znf_FYVE_PHD"/>
</dbReference>
<keyword evidence="5" id="KW-0472">Membrane</keyword>
<evidence type="ECO:0000313" key="9">
    <source>
        <dbReference type="Proteomes" id="UP001457282"/>
    </source>
</evidence>
<dbReference type="PANTHER" id="PTHR46309:SF12">
    <property type="entry name" value="GB|AAC80581.1"/>
    <property type="match status" value="1"/>
</dbReference>
<dbReference type="Pfam" id="PF23011">
    <property type="entry name" value="PHD-1st_NSD"/>
    <property type="match status" value="1"/>
</dbReference>
<sequence>MAEGKISSGFNELVGKQIPVGVDDLTWSLLKSDSDDTDEPNNDAITETYSRLSLALLVMHGCFQPVMVPPTQRDLAEDIIFSRGKNEELITVATVRIYGALAAEVPLLGTRFKYRQRGMFRLLMHLLEKMLMDLERLMKIPPAERCPSKGTLFDVSGSVDNIDFDGSSGDNVSFTWKIDNFYTLLCTMKSETFLIGDLRRQIFCIQREGAANLCAEVKKTSAGSGETHAANIVIEDGKSLLDCQMQIMTKRTKRICGPEPHDMMKENCPQDKNDSICTVCQDGGDLILRDLCPLAFHKSCIGLKDVPDGDWFCPACCCGICGCSIEPTIHYHTCGQCERKYHTGCLSKRSVDNLESDPKGNWFCSDNCEKIFLGLHERLEKQIPVGIDDLTWSLLKSTKSDRDNTNGLDNDAVTESYSRLSLALQVMQECFKHFKQPHTGRDFAEDIIFSRGSDLNGSTEQRSQRYLFPLLGTRLQYRRCGMCRALLNLLENMLMDLGEERLILPVVPSSLRKWNTSFGYSNMKYSDRLQPLDYRFMDFQDTIMCQKPLLRIPLAEPQPSTGIFDAGQFFSQKDRKQSIKSSGDIVSFAWKIDNFSSFCKQYSETFLIGDLRWRLLMYPKGNTVDNLSVYLDVQGASELPLGWSRCVQFSFTVVNQLQRSKSITRGTLFAICAYFFTSKLVLSICALYSQSNVYSLFRQHAYCTRIR</sequence>
<evidence type="ECO:0000313" key="8">
    <source>
        <dbReference type="EMBL" id="KAK9941855.1"/>
    </source>
</evidence>
<dbReference type="SMART" id="SM00061">
    <property type="entry name" value="MATH"/>
    <property type="match status" value="1"/>
</dbReference>
<keyword evidence="5" id="KW-0812">Transmembrane</keyword>
<keyword evidence="3" id="KW-0862">Zinc</keyword>
<dbReference type="InterPro" id="IPR008974">
    <property type="entry name" value="TRAF-like"/>
</dbReference>
<reference evidence="8 9" key="1">
    <citation type="journal article" date="2023" name="G3 (Bethesda)">
        <title>A chromosome-length genome assembly and annotation of blackberry (Rubus argutus, cv. 'Hillquist').</title>
        <authorList>
            <person name="Bruna T."/>
            <person name="Aryal R."/>
            <person name="Dudchenko O."/>
            <person name="Sargent D.J."/>
            <person name="Mead D."/>
            <person name="Buti M."/>
            <person name="Cavallini A."/>
            <person name="Hytonen T."/>
            <person name="Andres J."/>
            <person name="Pham M."/>
            <person name="Weisz D."/>
            <person name="Mascagni F."/>
            <person name="Usai G."/>
            <person name="Natali L."/>
            <person name="Bassil N."/>
            <person name="Fernandez G.E."/>
            <person name="Lomsadze A."/>
            <person name="Armour M."/>
            <person name="Olukolu B."/>
            <person name="Poorten T."/>
            <person name="Britton C."/>
            <person name="Davik J."/>
            <person name="Ashrafi H."/>
            <person name="Aiden E.L."/>
            <person name="Borodovsky M."/>
            <person name="Worthington M."/>
        </authorList>
    </citation>
    <scope>NUCLEOTIDE SEQUENCE [LARGE SCALE GENOMIC DNA]</scope>
    <source>
        <strain evidence="8">PI 553951</strain>
    </source>
</reference>
<dbReference type="InterPro" id="IPR042163">
    <property type="entry name" value="PHF12"/>
</dbReference>
<dbReference type="EMBL" id="JBEDUW010000002">
    <property type="protein sequence ID" value="KAK9941855.1"/>
    <property type="molecule type" value="Genomic_DNA"/>
</dbReference>
<organism evidence="8 9">
    <name type="scientific">Rubus argutus</name>
    <name type="common">Southern blackberry</name>
    <dbReference type="NCBI Taxonomy" id="59490"/>
    <lineage>
        <taxon>Eukaryota</taxon>
        <taxon>Viridiplantae</taxon>
        <taxon>Streptophyta</taxon>
        <taxon>Embryophyta</taxon>
        <taxon>Tracheophyta</taxon>
        <taxon>Spermatophyta</taxon>
        <taxon>Magnoliopsida</taxon>
        <taxon>eudicotyledons</taxon>
        <taxon>Gunneridae</taxon>
        <taxon>Pentapetalae</taxon>
        <taxon>rosids</taxon>
        <taxon>fabids</taxon>
        <taxon>Rosales</taxon>
        <taxon>Rosaceae</taxon>
        <taxon>Rosoideae</taxon>
        <taxon>Rosoideae incertae sedis</taxon>
        <taxon>Rubus</taxon>
    </lineage>
</organism>
<dbReference type="InterPro" id="IPR013083">
    <property type="entry name" value="Znf_RING/FYVE/PHD"/>
</dbReference>
<dbReference type="PANTHER" id="PTHR46309">
    <property type="entry name" value="PHD FINGER PROTEIN 12"/>
    <property type="match status" value="1"/>
</dbReference>
<dbReference type="Proteomes" id="UP001457282">
    <property type="component" value="Unassembled WGS sequence"/>
</dbReference>
<keyword evidence="9" id="KW-1185">Reference proteome</keyword>
<dbReference type="InterPro" id="IPR019787">
    <property type="entry name" value="Znf_PHD-finger"/>
</dbReference>
<evidence type="ECO:0000259" key="7">
    <source>
        <dbReference type="PROSITE" id="PS50144"/>
    </source>
</evidence>
<proteinExistence type="predicted"/>
<keyword evidence="5" id="KW-1133">Transmembrane helix</keyword>
<dbReference type="AlphaFoldDB" id="A0AAW1XYJ8"/>
<dbReference type="GO" id="GO:0006357">
    <property type="term" value="P:regulation of transcription by RNA polymerase II"/>
    <property type="evidence" value="ECO:0007669"/>
    <property type="project" value="TreeGrafter"/>
</dbReference>
<dbReference type="Gene3D" id="3.30.40.10">
    <property type="entry name" value="Zinc/RING finger domain, C3HC4 (zinc finger)"/>
    <property type="match status" value="2"/>
</dbReference>
<dbReference type="SUPFAM" id="SSF49599">
    <property type="entry name" value="TRAF domain-like"/>
    <property type="match status" value="1"/>
</dbReference>
<dbReference type="GO" id="GO:0003714">
    <property type="term" value="F:transcription corepressor activity"/>
    <property type="evidence" value="ECO:0007669"/>
    <property type="project" value="InterPro"/>
</dbReference>
<feature type="domain" description="PHD-type" evidence="6">
    <location>
        <begin position="274"/>
        <end position="319"/>
    </location>
</feature>
<feature type="domain" description="MATH" evidence="7">
    <location>
        <begin position="585"/>
        <end position="707"/>
    </location>
</feature>
<evidence type="ECO:0000256" key="2">
    <source>
        <dbReference type="ARBA" id="ARBA00022771"/>
    </source>
</evidence>
<name>A0AAW1XYJ8_RUBAR</name>
<feature type="transmembrane region" description="Helical" evidence="5">
    <location>
        <begin position="668"/>
        <end position="688"/>
    </location>
</feature>
<dbReference type="Gene3D" id="2.60.210.10">
    <property type="entry name" value="Apoptosis, Tumor Necrosis Factor Receptor Associated Protein 2, Chain A"/>
    <property type="match status" value="1"/>
</dbReference>
<dbReference type="SMART" id="SM00249">
    <property type="entry name" value="PHD"/>
    <property type="match status" value="2"/>
</dbReference>
<dbReference type="SUPFAM" id="SSF57903">
    <property type="entry name" value="FYVE/PHD zinc finger"/>
    <property type="match status" value="1"/>
</dbReference>
<protein>
    <submittedName>
        <fullName evidence="8">Uncharacterized protein</fullName>
    </submittedName>
</protein>
<dbReference type="PROSITE" id="PS50016">
    <property type="entry name" value="ZF_PHD_2"/>
    <property type="match status" value="1"/>
</dbReference>
<dbReference type="InterPro" id="IPR002083">
    <property type="entry name" value="MATH/TRAF_dom"/>
</dbReference>
<dbReference type="Pfam" id="PF22486">
    <property type="entry name" value="MATH_2"/>
    <property type="match status" value="1"/>
</dbReference>
<dbReference type="InterPro" id="IPR059153">
    <property type="entry name" value="NSD_PHD-1st"/>
</dbReference>
<dbReference type="GO" id="GO:0005634">
    <property type="term" value="C:nucleus"/>
    <property type="evidence" value="ECO:0007669"/>
    <property type="project" value="TreeGrafter"/>
</dbReference>
<dbReference type="PROSITE" id="PS50144">
    <property type="entry name" value="MATH"/>
    <property type="match status" value="1"/>
</dbReference>
<accession>A0AAW1XYJ8</accession>
<dbReference type="InterPro" id="IPR056511">
    <property type="entry name" value="IDM1_C"/>
</dbReference>
<keyword evidence="2 4" id="KW-0863">Zinc-finger</keyword>
<dbReference type="InterPro" id="IPR001965">
    <property type="entry name" value="Znf_PHD"/>
</dbReference>
<dbReference type="CDD" id="cd00121">
    <property type="entry name" value="MATH"/>
    <property type="match status" value="1"/>
</dbReference>